<sequence>MRAVRSRRSRSTGGLERRGEWAQGWRGPLVGGLATVLRGVRTRRLGGSGGLVGGGEGGQERQGLPGAVPAVPTTVLRSELPRRVGSSGEAAGRGDGVPSGGVNGNVPVGHRARRPPRAAERLYHSAGRERRGVAVVATGGWAAWSGRLAAVGGLVRRGEWAWGWWGLLVAVLGCVAATAVGVGARVHAVSSGPVADGVRVGATVTAEIVLTDDPRALRTQARFGGPRVIVDAAVEAIEMGGRRHAVSVPVVVLGSGDGWQGLLPSQRLRVRGRLASADRPGLVAGMLLVRGRPLILGGPNHVQRIAGVLRAGLRTASDVLPADQSGLLPGLVVGDVSRMDGKVEADFEDAGLAHLLAVSGANLAIIAGAAVALGRVVYMPLPVRAVLAAAAMLAFAVVARPSPSVLRALLMGLVAAIALGTGRSRDGLAALSAAILLLILFEPSLARSYGFALSVCATAGILVLAPRWRDRLAGRLPRWLSEAIAVPAAAQAAVAPVLVLMSGEVSLAAVPANLLAGPAVAPATLLGFVASLVAPLHAEAASWVVRPAGVAVGWIIMVADWAARLPYGAVPWPGGVVGIGLLGAVAVLLVALLRSPLGRWAACAVAAGALVAFLTIGPSVAAWPPARWLLVACDVGQGDALVIAAGPGKGVVVDTGPDGTQVDRCLRDLGVREIPLLVLTHPHADHVGGLAGAFRGRRVGAVAMGVQTRAAPAVDRLSADIARHGVPEWRVSPGQWWSFGPSLLTVLGTAAGEISGGLGDEAAVNNASVVLHVRWAAGSALLSGDIETEAQAALLSGGLPRADVLKVPHHGSARQDSAFLSSVGARAALISVGADNGYGHPAAPTVSRLTWAGMRVYRTDRSGDLAVIATASGSLSVLPRGPPAR</sequence>
<feature type="transmembrane region" description="Helical" evidence="7">
    <location>
        <begin position="480"/>
        <end position="502"/>
    </location>
</feature>
<keyword evidence="4 7" id="KW-1133">Transmembrane helix</keyword>
<feature type="transmembrane region" description="Helical" evidence="7">
    <location>
        <begin position="162"/>
        <end position="184"/>
    </location>
</feature>
<evidence type="ECO:0000313" key="10">
    <source>
        <dbReference type="Proteomes" id="UP000253303"/>
    </source>
</evidence>
<dbReference type="InterPro" id="IPR036866">
    <property type="entry name" value="RibonucZ/Hydroxyglut_hydro"/>
</dbReference>
<dbReference type="Proteomes" id="UP000253303">
    <property type="component" value="Unassembled WGS sequence"/>
</dbReference>
<dbReference type="InterPro" id="IPR035681">
    <property type="entry name" value="ComA-like_MBL"/>
</dbReference>
<dbReference type="InterPro" id="IPR052159">
    <property type="entry name" value="Competence_DNA_uptake"/>
</dbReference>
<name>A0A366LLL0_9ACTN</name>
<dbReference type="NCBIfam" id="TIGR00360">
    <property type="entry name" value="ComEC_N-term"/>
    <property type="match status" value="1"/>
</dbReference>
<proteinExistence type="predicted"/>
<feature type="transmembrane region" description="Helical" evidence="7">
    <location>
        <begin position="600"/>
        <end position="623"/>
    </location>
</feature>
<feature type="region of interest" description="Disordered" evidence="6">
    <location>
        <begin position="47"/>
        <end position="117"/>
    </location>
</feature>
<comment type="caution">
    <text evidence="9">The sequence shown here is derived from an EMBL/GenBank/DDBJ whole genome shotgun (WGS) entry which is preliminary data.</text>
</comment>
<keyword evidence="5 7" id="KW-0472">Membrane</keyword>
<evidence type="ECO:0000256" key="3">
    <source>
        <dbReference type="ARBA" id="ARBA00022692"/>
    </source>
</evidence>
<evidence type="ECO:0000256" key="4">
    <source>
        <dbReference type="ARBA" id="ARBA00022989"/>
    </source>
</evidence>
<feature type="transmembrane region" description="Helical" evidence="7">
    <location>
        <begin position="543"/>
        <end position="563"/>
    </location>
</feature>
<evidence type="ECO:0000256" key="5">
    <source>
        <dbReference type="ARBA" id="ARBA00023136"/>
    </source>
</evidence>
<gene>
    <name evidence="9" type="ORF">DP939_39135</name>
</gene>
<feature type="compositionally biased region" description="Gly residues" evidence="6">
    <location>
        <begin position="47"/>
        <end position="57"/>
    </location>
</feature>
<keyword evidence="10" id="KW-1185">Reference proteome</keyword>
<dbReference type="CDD" id="cd07731">
    <property type="entry name" value="ComA-like_MBL-fold"/>
    <property type="match status" value="1"/>
</dbReference>
<feature type="transmembrane region" description="Helical" evidence="7">
    <location>
        <begin position="575"/>
        <end position="593"/>
    </location>
</feature>
<evidence type="ECO:0000313" key="9">
    <source>
        <dbReference type="EMBL" id="RBQ14808.1"/>
    </source>
</evidence>
<reference evidence="9 10" key="1">
    <citation type="submission" date="2018-06" db="EMBL/GenBank/DDBJ databases">
        <title>Sphaerisporangium craniellae sp. nov., isolated from a marine sponge in the South China Sea.</title>
        <authorList>
            <person name="Li L."/>
        </authorList>
    </citation>
    <scope>NUCLEOTIDE SEQUENCE [LARGE SCALE GENOMIC DNA]</scope>
    <source>
        <strain evidence="9 10">LHW63015</strain>
    </source>
</reference>
<evidence type="ECO:0000256" key="7">
    <source>
        <dbReference type="SAM" id="Phobius"/>
    </source>
</evidence>
<dbReference type="SMART" id="SM00849">
    <property type="entry name" value="Lactamase_B"/>
    <property type="match status" value="1"/>
</dbReference>
<evidence type="ECO:0000256" key="1">
    <source>
        <dbReference type="ARBA" id="ARBA00004651"/>
    </source>
</evidence>
<dbReference type="GO" id="GO:0005886">
    <property type="term" value="C:plasma membrane"/>
    <property type="evidence" value="ECO:0007669"/>
    <property type="project" value="UniProtKB-SubCell"/>
</dbReference>
<dbReference type="AlphaFoldDB" id="A0A366LLL0"/>
<keyword evidence="3 7" id="KW-0812">Transmembrane</keyword>
<dbReference type="Gene3D" id="3.60.15.10">
    <property type="entry name" value="Ribonuclease Z/Hydroxyacylglutathione hydrolase-like"/>
    <property type="match status" value="1"/>
</dbReference>
<dbReference type="EMBL" id="QMEY01000029">
    <property type="protein sequence ID" value="RBQ14808.1"/>
    <property type="molecule type" value="Genomic_DNA"/>
</dbReference>
<keyword evidence="2" id="KW-1003">Cell membrane</keyword>
<dbReference type="SUPFAM" id="SSF56281">
    <property type="entry name" value="Metallo-hydrolase/oxidoreductase"/>
    <property type="match status" value="1"/>
</dbReference>
<dbReference type="Pfam" id="PF00753">
    <property type="entry name" value="Lactamase_B"/>
    <property type="match status" value="1"/>
</dbReference>
<dbReference type="PANTHER" id="PTHR30619:SF1">
    <property type="entry name" value="RECOMBINATION PROTEIN 2"/>
    <property type="match status" value="1"/>
</dbReference>
<evidence type="ECO:0000256" key="2">
    <source>
        <dbReference type="ARBA" id="ARBA00022475"/>
    </source>
</evidence>
<evidence type="ECO:0000256" key="6">
    <source>
        <dbReference type="SAM" id="MobiDB-lite"/>
    </source>
</evidence>
<feature type="transmembrane region" description="Helical" evidence="7">
    <location>
        <begin position="352"/>
        <end position="374"/>
    </location>
</feature>
<evidence type="ECO:0000259" key="8">
    <source>
        <dbReference type="SMART" id="SM00849"/>
    </source>
</evidence>
<dbReference type="InterPro" id="IPR001279">
    <property type="entry name" value="Metallo-B-lactamas"/>
</dbReference>
<dbReference type="InterPro" id="IPR004477">
    <property type="entry name" value="ComEC_N"/>
</dbReference>
<dbReference type="Pfam" id="PF03772">
    <property type="entry name" value="Competence"/>
    <property type="match status" value="1"/>
</dbReference>
<feature type="domain" description="Metallo-beta-lactamase" evidence="8">
    <location>
        <begin position="637"/>
        <end position="834"/>
    </location>
</feature>
<organism evidence="9 10">
    <name type="scientific">Spongiactinospora rosea</name>
    <dbReference type="NCBI Taxonomy" id="2248750"/>
    <lineage>
        <taxon>Bacteria</taxon>
        <taxon>Bacillati</taxon>
        <taxon>Actinomycetota</taxon>
        <taxon>Actinomycetes</taxon>
        <taxon>Streptosporangiales</taxon>
        <taxon>Streptosporangiaceae</taxon>
        <taxon>Spongiactinospora</taxon>
    </lineage>
</organism>
<dbReference type="OrthoDB" id="7177610at2"/>
<feature type="transmembrane region" description="Helical" evidence="7">
    <location>
        <begin position="381"/>
        <end position="399"/>
    </location>
</feature>
<accession>A0A366LLL0</accession>
<feature type="transmembrane region" description="Helical" evidence="7">
    <location>
        <begin position="451"/>
        <end position="468"/>
    </location>
</feature>
<feature type="compositionally biased region" description="Gly residues" evidence="6">
    <location>
        <begin position="91"/>
        <end position="103"/>
    </location>
</feature>
<protein>
    <submittedName>
        <fullName evidence="9">ComEC/Rec2 family competence protein</fullName>
    </submittedName>
</protein>
<dbReference type="PANTHER" id="PTHR30619">
    <property type="entry name" value="DNA INTERNALIZATION/COMPETENCE PROTEIN COMEC/REC2"/>
    <property type="match status" value="1"/>
</dbReference>
<comment type="subcellular location">
    <subcellularLocation>
        <location evidence="1">Cell membrane</location>
        <topology evidence="1">Multi-pass membrane protein</topology>
    </subcellularLocation>
</comment>
<feature type="transmembrane region" description="Helical" evidence="7">
    <location>
        <begin position="514"/>
        <end position="536"/>
    </location>
</feature>
<feature type="transmembrane region" description="Helical" evidence="7">
    <location>
        <begin position="405"/>
        <end position="421"/>
    </location>
</feature>